<evidence type="ECO:0000313" key="3">
    <source>
        <dbReference type="WBParaSite" id="HPBE_0000381701-mRNA-1"/>
    </source>
</evidence>
<evidence type="ECO:0000313" key="1">
    <source>
        <dbReference type="EMBL" id="VDO44614.1"/>
    </source>
</evidence>
<keyword evidence="2" id="KW-1185">Reference proteome</keyword>
<proteinExistence type="predicted"/>
<accession>A0A183FCC5</accession>
<dbReference type="EMBL" id="UZAH01015941">
    <property type="protein sequence ID" value="VDO44614.1"/>
    <property type="molecule type" value="Genomic_DNA"/>
</dbReference>
<dbReference type="WBParaSite" id="HPBE_0000381701-mRNA-1">
    <property type="protein sequence ID" value="HPBE_0000381701-mRNA-1"/>
    <property type="gene ID" value="HPBE_0000381701"/>
</dbReference>
<reference evidence="1 2" key="1">
    <citation type="submission" date="2018-11" db="EMBL/GenBank/DDBJ databases">
        <authorList>
            <consortium name="Pathogen Informatics"/>
        </authorList>
    </citation>
    <scope>NUCLEOTIDE SEQUENCE [LARGE SCALE GENOMIC DNA]</scope>
</reference>
<name>A0A183FCC5_HELPZ</name>
<accession>A0A3P7WB95</accession>
<dbReference type="OrthoDB" id="6513042at2759"/>
<dbReference type="AlphaFoldDB" id="A0A183FCC5"/>
<protein>
    <submittedName>
        <fullName evidence="3">Sigma70_r2 domain-containing protein</fullName>
    </submittedName>
</protein>
<gene>
    <name evidence="1" type="ORF">HPBE_LOCUS3818</name>
</gene>
<evidence type="ECO:0000313" key="2">
    <source>
        <dbReference type="Proteomes" id="UP000050761"/>
    </source>
</evidence>
<organism evidence="2 3">
    <name type="scientific">Heligmosomoides polygyrus</name>
    <name type="common">Parasitic roundworm</name>
    <dbReference type="NCBI Taxonomy" id="6339"/>
    <lineage>
        <taxon>Eukaryota</taxon>
        <taxon>Metazoa</taxon>
        <taxon>Ecdysozoa</taxon>
        <taxon>Nematoda</taxon>
        <taxon>Chromadorea</taxon>
        <taxon>Rhabditida</taxon>
        <taxon>Rhabditina</taxon>
        <taxon>Rhabditomorpha</taxon>
        <taxon>Strongyloidea</taxon>
        <taxon>Heligmosomidae</taxon>
        <taxon>Heligmosomoides</taxon>
    </lineage>
</organism>
<dbReference type="Proteomes" id="UP000050761">
    <property type="component" value="Unassembled WGS sequence"/>
</dbReference>
<sequence length="93" mass="11212">MNRDKPLMDKVDDEDDSVDIMDDDHQVQLFLGFFEYLASRAFRKLPYLRFDYLGYAAVFLRGEWLPLNQAAVKTYYNLVFNHRFDEMKENPYD</sequence>
<reference evidence="3" key="2">
    <citation type="submission" date="2019-09" db="UniProtKB">
        <authorList>
            <consortium name="WormBaseParasite"/>
        </authorList>
    </citation>
    <scope>IDENTIFICATION</scope>
</reference>